<dbReference type="InterPro" id="IPR020549">
    <property type="entry name" value="YbeY_CS"/>
</dbReference>
<keyword evidence="7" id="KW-0963">Cytoplasm</keyword>
<dbReference type="EC" id="3.1.-.-" evidence="7"/>
<keyword evidence="7" id="KW-0698">rRNA processing</keyword>
<dbReference type="AlphaFoldDB" id="A0A660SM23"/>
<evidence type="ECO:0000313" key="8">
    <source>
        <dbReference type="EMBL" id="RKX71819.1"/>
    </source>
</evidence>
<sequence length="117" mass="14098">MKIEIFGLESREKRLLRSRIRKVMEKEGLSKDLNVVLVPPGYIRELNRRYRQRDFATDVLSFDLDDVAEIYIRKDDDMTLDSIWELTLHGLLHLLGYDHEDEESWRKMEAIARRYRS</sequence>
<evidence type="ECO:0000256" key="7">
    <source>
        <dbReference type="HAMAP-Rule" id="MF_00009"/>
    </source>
</evidence>
<evidence type="ECO:0000256" key="1">
    <source>
        <dbReference type="ARBA" id="ARBA00010875"/>
    </source>
</evidence>
<dbReference type="PROSITE" id="PS01306">
    <property type="entry name" value="UPF0054"/>
    <property type="match status" value="1"/>
</dbReference>
<evidence type="ECO:0000256" key="2">
    <source>
        <dbReference type="ARBA" id="ARBA00022722"/>
    </source>
</evidence>
<dbReference type="Pfam" id="PF02130">
    <property type="entry name" value="YbeY"/>
    <property type="match status" value="1"/>
</dbReference>
<comment type="similarity">
    <text evidence="1 7">Belongs to the endoribonuclease YbeY family.</text>
</comment>
<keyword evidence="6 7" id="KW-0862">Zinc</keyword>
<dbReference type="HAMAP" id="MF_00009">
    <property type="entry name" value="Endoribonucl_YbeY"/>
    <property type="match status" value="1"/>
</dbReference>
<evidence type="ECO:0000256" key="5">
    <source>
        <dbReference type="ARBA" id="ARBA00022801"/>
    </source>
</evidence>
<name>A0A660SM23_UNCW3</name>
<keyword evidence="4 7" id="KW-0255">Endonuclease</keyword>
<gene>
    <name evidence="7" type="primary">ybeY</name>
    <name evidence="8" type="ORF">DRP53_00055</name>
</gene>
<feature type="binding site" evidence="7">
    <location>
        <position position="93"/>
    </location>
    <ligand>
        <name>Zn(2+)</name>
        <dbReference type="ChEBI" id="CHEBI:29105"/>
        <note>catalytic</note>
    </ligand>
</feature>
<dbReference type="GO" id="GO:0008270">
    <property type="term" value="F:zinc ion binding"/>
    <property type="evidence" value="ECO:0007669"/>
    <property type="project" value="UniProtKB-UniRule"/>
</dbReference>
<evidence type="ECO:0000256" key="6">
    <source>
        <dbReference type="ARBA" id="ARBA00022833"/>
    </source>
</evidence>
<protein>
    <recommendedName>
        <fullName evidence="7">Endoribonuclease YbeY</fullName>
        <ecNumber evidence="7">3.1.-.-</ecNumber>
    </recommendedName>
</protein>
<keyword evidence="5 7" id="KW-0378">Hydrolase</keyword>
<evidence type="ECO:0000256" key="3">
    <source>
        <dbReference type="ARBA" id="ARBA00022723"/>
    </source>
</evidence>
<dbReference type="Gene3D" id="3.40.390.30">
    <property type="entry name" value="Metalloproteases ('zincins'), catalytic domain"/>
    <property type="match status" value="1"/>
</dbReference>
<comment type="caution">
    <text evidence="8">The sequence shown here is derived from an EMBL/GenBank/DDBJ whole genome shotgun (WGS) entry which is preliminary data.</text>
</comment>
<dbReference type="GO" id="GO:0004222">
    <property type="term" value="F:metalloendopeptidase activity"/>
    <property type="evidence" value="ECO:0007669"/>
    <property type="project" value="InterPro"/>
</dbReference>
<comment type="subcellular location">
    <subcellularLocation>
        <location evidence="7">Cytoplasm</location>
    </subcellularLocation>
</comment>
<accession>A0A660SM23</accession>
<dbReference type="GO" id="GO:0005737">
    <property type="term" value="C:cytoplasm"/>
    <property type="evidence" value="ECO:0007669"/>
    <property type="project" value="UniProtKB-SubCell"/>
</dbReference>
<keyword evidence="3 7" id="KW-0479">Metal-binding</keyword>
<dbReference type="SUPFAM" id="SSF55486">
    <property type="entry name" value="Metalloproteases ('zincins'), catalytic domain"/>
    <property type="match status" value="1"/>
</dbReference>
<comment type="cofactor">
    <cofactor evidence="7">
        <name>Zn(2+)</name>
        <dbReference type="ChEBI" id="CHEBI:29105"/>
    </cofactor>
    <text evidence="7">Binds 1 zinc ion.</text>
</comment>
<organism evidence="8 9">
    <name type="scientific">candidate division WOR-3 bacterium</name>
    <dbReference type="NCBI Taxonomy" id="2052148"/>
    <lineage>
        <taxon>Bacteria</taxon>
        <taxon>Bacteria division WOR-3</taxon>
    </lineage>
</organism>
<feature type="binding site" evidence="7">
    <location>
        <position position="99"/>
    </location>
    <ligand>
        <name>Zn(2+)</name>
        <dbReference type="ChEBI" id="CHEBI:29105"/>
        <note>catalytic</note>
    </ligand>
</feature>
<dbReference type="GO" id="GO:0006364">
    <property type="term" value="P:rRNA processing"/>
    <property type="evidence" value="ECO:0007669"/>
    <property type="project" value="UniProtKB-UniRule"/>
</dbReference>
<dbReference type="EMBL" id="QNBE01000001">
    <property type="protein sequence ID" value="RKX71819.1"/>
    <property type="molecule type" value="Genomic_DNA"/>
</dbReference>
<reference evidence="8 9" key="1">
    <citation type="submission" date="2018-06" db="EMBL/GenBank/DDBJ databases">
        <title>Extensive metabolic versatility and redundancy in microbially diverse, dynamic hydrothermal sediments.</title>
        <authorList>
            <person name="Dombrowski N."/>
            <person name="Teske A."/>
            <person name="Baker B.J."/>
        </authorList>
    </citation>
    <scope>NUCLEOTIDE SEQUENCE [LARGE SCALE GENOMIC DNA]</scope>
    <source>
        <strain evidence="8">B36_G15</strain>
    </source>
</reference>
<evidence type="ECO:0000256" key="4">
    <source>
        <dbReference type="ARBA" id="ARBA00022759"/>
    </source>
</evidence>
<keyword evidence="2 7" id="KW-0540">Nuclease</keyword>
<feature type="binding site" evidence="7">
    <location>
        <position position="89"/>
    </location>
    <ligand>
        <name>Zn(2+)</name>
        <dbReference type="ChEBI" id="CHEBI:29105"/>
        <note>catalytic</note>
    </ligand>
</feature>
<dbReference type="Proteomes" id="UP000268469">
    <property type="component" value="Unassembled WGS sequence"/>
</dbReference>
<evidence type="ECO:0000313" key="9">
    <source>
        <dbReference type="Proteomes" id="UP000268469"/>
    </source>
</evidence>
<proteinExistence type="inferred from homology"/>
<dbReference type="GO" id="GO:0004521">
    <property type="term" value="F:RNA endonuclease activity"/>
    <property type="evidence" value="ECO:0007669"/>
    <property type="project" value="UniProtKB-UniRule"/>
</dbReference>
<dbReference type="InterPro" id="IPR023091">
    <property type="entry name" value="MetalPrtase_cat_dom_sf_prd"/>
</dbReference>
<dbReference type="InterPro" id="IPR002036">
    <property type="entry name" value="YbeY"/>
</dbReference>
<keyword evidence="7" id="KW-0690">Ribosome biogenesis</keyword>
<dbReference type="PANTHER" id="PTHR46986">
    <property type="entry name" value="ENDORIBONUCLEASE YBEY, CHLOROPLASTIC"/>
    <property type="match status" value="1"/>
</dbReference>
<dbReference type="PANTHER" id="PTHR46986:SF1">
    <property type="entry name" value="ENDORIBONUCLEASE YBEY, CHLOROPLASTIC"/>
    <property type="match status" value="1"/>
</dbReference>
<comment type="function">
    <text evidence="7">Single strand-specific metallo-endoribonuclease involved in late-stage 70S ribosome quality control and in maturation of the 3' terminus of the 16S rRNA.</text>
</comment>